<accession>A0A2R4WZL6</accession>
<dbReference type="KEGG" id="harc:HARCEL1_04375"/>
<gene>
    <name evidence="3" type="ORF">HARCEL1_04375</name>
</gene>
<evidence type="ECO:0000256" key="1">
    <source>
        <dbReference type="SAM" id="Phobius"/>
    </source>
</evidence>
<dbReference type="InterPro" id="IPR057169">
    <property type="entry name" value="DUF7847"/>
</dbReference>
<feature type="transmembrane region" description="Helical" evidence="1">
    <location>
        <begin position="213"/>
        <end position="236"/>
    </location>
</feature>
<keyword evidence="4" id="KW-1185">Reference proteome</keyword>
<dbReference type="Pfam" id="PF25231">
    <property type="entry name" value="DUF7847"/>
    <property type="match status" value="1"/>
</dbReference>
<dbReference type="Proteomes" id="UP000244727">
    <property type="component" value="Chromosome"/>
</dbReference>
<feature type="transmembrane region" description="Helical" evidence="1">
    <location>
        <begin position="145"/>
        <end position="175"/>
    </location>
</feature>
<feature type="transmembrane region" description="Helical" evidence="1">
    <location>
        <begin position="256"/>
        <end position="289"/>
    </location>
</feature>
<dbReference type="RefSeq" id="WP_108381367.1">
    <property type="nucleotide sequence ID" value="NZ_CP028858.1"/>
</dbReference>
<organism evidence="3 4">
    <name type="scientific">Halococcoides cellulosivorans</name>
    <dbReference type="NCBI Taxonomy" id="1679096"/>
    <lineage>
        <taxon>Archaea</taxon>
        <taxon>Methanobacteriati</taxon>
        <taxon>Methanobacteriota</taxon>
        <taxon>Stenosarchaea group</taxon>
        <taxon>Halobacteria</taxon>
        <taxon>Halobacteriales</taxon>
        <taxon>Haloarculaceae</taxon>
        <taxon>Halococcoides</taxon>
    </lineage>
</organism>
<reference evidence="3 4" key="1">
    <citation type="submission" date="2018-04" db="EMBL/GenBank/DDBJ databases">
        <title>Halococcoides cellulosivorans gen. nov., sp. nov., an extremely halophilic cellulose-utilizing haloarchaeon from hypersaline lakes.</title>
        <authorList>
            <person name="Sorokin D.Y."/>
            <person name="Toshchakov S.V."/>
            <person name="Samarov N.I."/>
            <person name="Korzhenkov A."/>
            <person name="Kublanov I.V."/>
        </authorList>
    </citation>
    <scope>NUCLEOTIDE SEQUENCE [LARGE SCALE GENOMIC DNA]</scope>
    <source>
        <strain evidence="3 4">HArcel1</strain>
    </source>
</reference>
<feature type="transmembrane region" description="Helical" evidence="1">
    <location>
        <begin position="57"/>
        <end position="81"/>
    </location>
</feature>
<feature type="domain" description="DUF7847" evidence="2">
    <location>
        <begin position="5"/>
        <end position="291"/>
    </location>
</feature>
<evidence type="ECO:0000313" key="4">
    <source>
        <dbReference type="Proteomes" id="UP000244727"/>
    </source>
</evidence>
<feature type="transmembrane region" description="Helical" evidence="1">
    <location>
        <begin position="101"/>
        <end position="133"/>
    </location>
</feature>
<keyword evidence="1" id="KW-0472">Membrane</keyword>
<protein>
    <recommendedName>
        <fullName evidence="2">DUF7847 domain-containing protein</fullName>
    </recommendedName>
</protein>
<name>A0A2R4WZL6_9EURY</name>
<evidence type="ECO:0000259" key="2">
    <source>
        <dbReference type="Pfam" id="PF25231"/>
    </source>
</evidence>
<feature type="transmembrane region" description="Helical" evidence="1">
    <location>
        <begin position="20"/>
        <end position="45"/>
    </location>
</feature>
<proteinExistence type="predicted"/>
<dbReference type="AlphaFoldDB" id="A0A2R4WZL6"/>
<sequence>MRPIAAYQHGLKSLPRSPALAGVIAALGVLNAVLGYVPVGIMAVLDQPFLGNLTSMALLPVYLIVGPAVVGGLFGMAWQALDRRADLGDFIAGARSNYLQLLIWGVIIFAVEFAVVFVTMFVMWIILIILVIGMAGSGSAGGMGAGMAGLSIVMTVVFALVAIVTLGVVLLPYAIFQFIPGAIVFEDQGFVDAGKRGLGLLWQNPLPTLGFDLTVLGIGLVVAAISWVAMFVLVDFGTMFSTEMATAGSSQTMNPYASLGVIEIVALVGLSTVTSTIGGLLVIPAYAAFFRIVANV</sequence>
<keyword evidence="1" id="KW-1133">Transmembrane helix</keyword>
<keyword evidence="1" id="KW-0812">Transmembrane</keyword>
<evidence type="ECO:0000313" key="3">
    <source>
        <dbReference type="EMBL" id="AWB26998.1"/>
    </source>
</evidence>
<dbReference type="EMBL" id="CP028858">
    <property type="protein sequence ID" value="AWB26998.1"/>
    <property type="molecule type" value="Genomic_DNA"/>
</dbReference>
<dbReference type="GeneID" id="36511716"/>